<evidence type="ECO:0000313" key="1">
    <source>
        <dbReference type="EMBL" id="TXS90058.1"/>
    </source>
</evidence>
<evidence type="ECO:0000313" key="2">
    <source>
        <dbReference type="Proteomes" id="UP000321933"/>
    </source>
</evidence>
<keyword evidence="1" id="KW-0808">Transferase</keyword>
<accession>A0A5C8ZNK8</accession>
<reference evidence="1 2" key="1">
    <citation type="submission" date="2019-08" db="EMBL/GenBank/DDBJ databases">
        <title>Parahaliea maris sp. nov., isolated from the surface seawater.</title>
        <authorList>
            <person name="Liu Y."/>
        </authorList>
    </citation>
    <scope>NUCLEOTIDE SEQUENCE [LARGE SCALE GENOMIC DNA]</scope>
    <source>
        <strain evidence="1 2">S2-26</strain>
    </source>
</reference>
<dbReference type="InterPro" id="IPR027417">
    <property type="entry name" value="P-loop_NTPase"/>
</dbReference>
<dbReference type="EMBL" id="VRYZ01000007">
    <property type="protein sequence ID" value="TXS90058.1"/>
    <property type="molecule type" value="Genomic_DNA"/>
</dbReference>
<comment type="caution">
    <text evidence="1">The sequence shown here is derived from an EMBL/GenBank/DDBJ whole genome shotgun (WGS) entry which is preliminary data.</text>
</comment>
<protein>
    <submittedName>
        <fullName evidence="1">Sulfotransferase family protein</fullName>
    </submittedName>
</protein>
<gene>
    <name evidence="1" type="ORF">FVW59_15770</name>
</gene>
<organism evidence="1 2">
    <name type="scientific">Parahaliea aestuarii</name>
    <dbReference type="NCBI Taxonomy" id="1852021"/>
    <lineage>
        <taxon>Bacteria</taxon>
        <taxon>Pseudomonadati</taxon>
        <taxon>Pseudomonadota</taxon>
        <taxon>Gammaproteobacteria</taxon>
        <taxon>Cellvibrionales</taxon>
        <taxon>Halieaceae</taxon>
        <taxon>Parahaliea</taxon>
    </lineage>
</organism>
<keyword evidence="2" id="KW-1185">Reference proteome</keyword>
<dbReference type="SUPFAM" id="SSF52540">
    <property type="entry name" value="P-loop containing nucleoside triphosphate hydrolases"/>
    <property type="match status" value="1"/>
</dbReference>
<proteinExistence type="predicted"/>
<dbReference type="Proteomes" id="UP000321933">
    <property type="component" value="Unassembled WGS sequence"/>
</dbReference>
<sequence length="252" mass="28728">MNQAVRTMPEAGQAADAGPARLVAILGMHRSGTSCLTGSLQGAGLFLGECHTWNPYNRKGNRENQAFVDLHDTILQDNGGSWDSPPAHPVWGPEHQASARSLLAEHAGAGILGFKDPRALLLFEGWKTIFPHIEMVGIFRHPEAVARSLHHRSEMPRQKALALWYHYNRALLFQYRQHRFPVLCFDRDPEIFQQEATELAKWLRLPDQPKASDFYEESLKQFSEVHTAGLPWRVRWLYWQLQRVSRRGLSGC</sequence>
<dbReference type="RefSeq" id="WP_148065321.1">
    <property type="nucleotide sequence ID" value="NZ_VRYZ01000007.1"/>
</dbReference>
<dbReference type="OrthoDB" id="9179784at2"/>
<name>A0A5C8ZNK8_9GAMM</name>
<dbReference type="Gene3D" id="3.40.50.300">
    <property type="entry name" value="P-loop containing nucleotide triphosphate hydrolases"/>
    <property type="match status" value="1"/>
</dbReference>
<dbReference type="GO" id="GO:0016740">
    <property type="term" value="F:transferase activity"/>
    <property type="evidence" value="ECO:0007669"/>
    <property type="project" value="UniProtKB-KW"/>
</dbReference>
<dbReference type="AlphaFoldDB" id="A0A5C8ZNK8"/>